<dbReference type="Gene3D" id="2.40.50.140">
    <property type="entry name" value="Nucleic acid-binding proteins"/>
    <property type="match status" value="1"/>
</dbReference>
<dbReference type="FunFam" id="2.40.50.140:FF:000073">
    <property type="entry name" value="DNA-directed RNA polymerases I, II, and III subunit RPABC3"/>
    <property type="match status" value="1"/>
</dbReference>
<comment type="similarity">
    <text evidence="2">Belongs to the eukaryotic RPB8 RNA polymerase subunit family.</text>
</comment>
<evidence type="ECO:0000313" key="7">
    <source>
        <dbReference type="Proteomes" id="UP001066276"/>
    </source>
</evidence>
<dbReference type="InterPro" id="IPR005570">
    <property type="entry name" value="RPABC3"/>
</dbReference>
<evidence type="ECO:0000256" key="3">
    <source>
        <dbReference type="ARBA" id="ARBA00023242"/>
    </source>
</evidence>
<dbReference type="EMBL" id="JANPWB010000015">
    <property type="protein sequence ID" value="KAJ1087500.1"/>
    <property type="molecule type" value="Genomic_DNA"/>
</dbReference>
<dbReference type="InterPro" id="IPR012340">
    <property type="entry name" value="NA-bd_OB-fold"/>
</dbReference>
<sequence length="247" mass="28366">MYFLQTSAQGVHGGKISAPPLLSIRRHSGFAKNAQQYTLVHTTRIIGERHLRVRHLRQGCPKAVTRKQNGLHVVRVKDARYWDWKLHWLRCPQLPGAMAGILFEDIFDVKDIDPEGRKFDRVSRLHCESESFKMDLILDVNIQIYPVDLGDKFRLVIASTLYEDGTLDDGEYNPIDDRPSRADQFEYVMYGKVYRIEGDETSTEAATRLSAYVSYGGLLMRLQGDANNLHGFEVDSRVYLLMKKLAF</sequence>
<name>A0AAV7LJ69_PLEWA</name>
<proteinExistence type="inferred from homology"/>
<gene>
    <name evidence="6" type="ORF">NDU88_000669</name>
</gene>
<dbReference type="AlphaFoldDB" id="A0AAV7LJ69"/>
<evidence type="ECO:0000256" key="1">
    <source>
        <dbReference type="ARBA" id="ARBA00004123"/>
    </source>
</evidence>
<comment type="caution">
    <text evidence="6">The sequence shown here is derived from an EMBL/GenBank/DDBJ whole genome shotgun (WGS) entry which is preliminary data.</text>
</comment>
<evidence type="ECO:0000256" key="2">
    <source>
        <dbReference type="ARBA" id="ARBA00008912"/>
    </source>
</evidence>
<evidence type="ECO:0000313" key="6">
    <source>
        <dbReference type="EMBL" id="KAJ1087500.1"/>
    </source>
</evidence>
<comment type="function">
    <text evidence="4">DNA-dependent RNA polymerase catalyzes the transcription of DNA into RNA using the four ribonucleoside triphosphates as substrates. Common component of RNA polymerases I, II and III which synthesize ribosomal RNA precursors, mRNA precursors and many functional non-coding RNAs, and small RNAs, such as 5S rRNA and tRNAs, respectively.</text>
</comment>
<dbReference type="GO" id="GO:0005665">
    <property type="term" value="C:RNA polymerase II, core complex"/>
    <property type="evidence" value="ECO:0007669"/>
    <property type="project" value="TreeGrafter"/>
</dbReference>
<keyword evidence="3" id="KW-0539">Nucleus</keyword>
<dbReference type="GO" id="GO:0003899">
    <property type="term" value="F:DNA-directed RNA polymerase activity"/>
    <property type="evidence" value="ECO:0007669"/>
    <property type="project" value="InterPro"/>
</dbReference>
<dbReference type="GO" id="GO:0006351">
    <property type="term" value="P:DNA-templated transcription"/>
    <property type="evidence" value="ECO:0007669"/>
    <property type="project" value="InterPro"/>
</dbReference>
<dbReference type="GO" id="GO:0005736">
    <property type="term" value="C:RNA polymerase I complex"/>
    <property type="evidence" value="ECO:0007669"/>
    <property type="project" value="TreeGrafter"/>
</dbReference>
<dbReference type="Pfam" id="PF03870">
    <property type="entry name" value="RNA_pol_Rpb8"/>
    <property type="match status" value="1"/>
</dbReference>
<accession>A0AAV7LJ69</accession>
<evidence type="ECO:0000256" key="5">
    <source>
        <dbReference type="ARBA" id="ARBA00070323"/>
    </source>
</evidence>
<organism evidence="6 7">
    <name type="scientific">Pleurodeles waltl</name>
    <name type="common">Iberian ribbed newt</name>
    <dbReference type="NCBI Taxonomy" id="8319"/>
    <lineage>
        <taxon>Eukaryota</taxon>
        <taxon>Metazoa</taxon>
        <taxon>Chordata</taxon>
        <taxon>Craniata</taxon>
        <taxon>Vertebrata</taxon>
        <taxon>Euteleostomi</taxon>
        <taxon>Amphibia</taxon>
        <taxon>Batrachia</taxon>
        <taxon>Caudata</taxon>
        <taxon>Salamandroidea</taxon>
        <taxon>Salamandridae</taxon>
        <taxon>Pleurodelinae</taxon>
        <taxon>Pleurodeles</taxon>
    </lineage>
</organism>
<comment type="subcellular location">
    <subcellularLocation>
        <location evidence="1">Nucleus</location>
    </subcellularLocation>
</comment>
<dbReference type="SUPFAM" id="SSF50249">
    <property type="entry name" value="Nucleic acid-binding proteins"/>
    <property type="match status" value="1"/>
</dbReference>
<protein>
    <recommendedName>
        <fullName evidence="5">DNA-directed RNA polymerases I, II, and III subunit RPABC3</fullName>
    </recommendedName>
</protein>
<dbReference type="GO" id="GO:0005666">
    <property type="term" value="C:RNA polymerase III complex"/>
    <property type="evidence" value="ECO:0007669"/>
    <property type="project" value="TreeGrafter"/>
</dbReference>
<reference evidence="6" key="1">
    <citation type="journal article" date="2022" name="bioRxiv">
        <title>Sequencing and chromosome-scale assembly of the giantPleurodeles waltlgenome.</title>
        <authorList>
            <person name="Brown T."/>
            <person name="Elewa A."/>
            <person name="Iarovenko S."/>
            <person name="Subramanian E."/>
            <person name="Araus A.J."/>
            <person name="Petzold A."/>
            <person name="Susuki M."/>
            <person name="Suzuki K.-i.T."/>
            <person name="Hayashi T."/>
            <person name="Toyoda A."/>
            <person name="Oliveira C."/>
            <person name="Osipova E."/>
            <person name="Leigh N.D."/>
            <person name="Simon A."/>
            <person name="Yun M.H."/>
        </authorList>
    </citation>
    <scope>NUCLEOTIDE SEQUENCE</scope>
    <source>
        <strain evidence="6">20211129_DDA</strain>
        <tissue evidence="6">Liver</tissue>
    </source>
</reference>
<dbReference type="PANTHER" id="PTHR10917:SF0">
    <property type="entry name" value="DNA-DIRECTED RNA POLYMERASES I, II, AND III SUBUNIT RPABC3"/>
    <property type="match status" value="1"/>
</dbReference>
<dbReference type="Proteomes" id="UP001066276">
    <property type="component" value="Chromosome 11"/>
</dbReference>
<dbReference type="SMART" id="SM00658">
    <property type="entry name" value="RPOL8c"/>
    <property type="match status" value="1"/>
</dbReference>
<keyword evidence="7" id="KW-1185">Reference proteome</keyword>
<dbReference type="PANTHER" id="PTHR10917">
    <property type="entry name" value="DNA-DIRECTED RNA POLYMERASES I, II, AND III SUBUNIT RPABC3"/>
    <property type="match status" value="1"/>
</dbReference>
<evidence type="ECO:0000256" key="4">
    <source>
        <dbReference type="ARBA" id="ARBA00044496"/>
    </source>
</evidence>